<evidence type="ECO:0000313" key="7">
    <source>
        <dbReference type="EMBL" id="ELP89987.1"/>
    </source>
</evidence>
<dbReference type="Gene3D" id="3.90.1750.10">
    <property type="entry name" value="Hect, E3 ligase catalytic domains"/>
    <property type="match status" value="1"/>
</dbReference>
<evidence type="ECO:0000256" key="1">
    <source>
        <dbReference type="ARBA" id="ARBA00000885"/>
    </source>
</evidence>
<keyword evidence="4 5" id="KW-0833">Ubl conjugation pathway</keyword>
<organism evidence="7 8">
    <name type="scientific">Entamoeba invadens IP1</name>
    <dbReference type="NCBI Taxonomy" id="370355"/>
    <lineage>
        <taxon>Eukaryota</taxon>
        <taxon>Amoebozoa</taxon>
        <taxon>Evosea</taxon>
        <taxon>Archamoebae</taxon>
        <taxon>Mastigamoebida</taxon>
        <taxon>Entamoebidae</taxon>
        <taxon>Entamoeba</taxon>
    </lineage>
</organism>
<dbReference type="Proteomes" id="UP000014680">
    <property type="component" value="Unassembled WGS sequence"/>
</dbReference>
<feature type="active site" description="Glycyl thioester intermediate" evidence="5">
    <location>
        <position position="505"/>
    </location>
</feature>
<evidence type="ECO:0000256" key="4">
    <source>
        <dbReference type="ARBA" id="ARBA00022786"/>
    </source>
</evidence>
<proteinExistence type="predicted"/>
<evidence type="ECO:0000259" key="6">
    <source>
        <dbReference type="PROSITE" id="PS50237"/>
    </source>
</evidence>
<dbReference type="Gene3D" id="3.30.2160.10">
    <property type="entry name" value="Hect, E3 ligase catalytic domain"/>
    <property type="match status" value="1"/>
</dbReference>
<comment type="catalytic activity">
    <reaction evidence="1">
        <text>S-ubiquitinyl-[E2 ubiquitin-conjugating enzyme]-L-cysteine + [acceptor protein]-L-lysine = [E2 ubiquitin-conjugating enzyme]-L-cysteine + N(6)-ubiquitinyl-[acceptor protein]-L-lysine.</text>
        <dbReference type="EC" id="2.3.2.26"/>
    </reaction>
</comment>
<dbReference type="GeneID" id="14889021"/>
<dbReference type="GO" id="GO:0000209">
    <property type="term" value="P:protein polyubiquitination"/>
    <property type="evidence" value="ECO:0007669"/>
    <property type="project" value="InterPro"/>
</dbReference>
<dbReference type="AlphaFoldDB" id="A0A0A1U6G6"/>
<dbReference type="GO" id="GO:0061630">
    <property type="term" value="F:ubiquitin protein ligase activity"/>
    <property type="evidence" value="ECO:0007669"/>
    <property type="project" value="UniProtKB-EC"/>
</dbReference>
<name>A0A0A1U6G6_ENTIV</name>
<dbReference type="CDD" id="cd00078">
    <property type="entry name" value="HECTc"/>
    <property type="match status" value="1"/>
</dbReference>
<dbReference type="PANTHER" id="PTHR45700">
    <property type="entry name" value="UBIQUITIN-PROTEIN LIGASE E3C"/>
    <property type="match status" value="1"/>
</dbReference>
<evidence type="ECO:0000256" key="2">
    <source>
        <dbReference type="ARBA" id="ARBA00012485"/>
    </source>
</evidence>
<evidence type="ECO:0000256" key="3">
    <source>
        <dbReference type="ARBA" id="ARBA00022679"/>
    </source>
</evidence>
<keyword evidence="7" id="KW-0436">Ligase</keyword>
<dbReference type="RefSeq" id="XP_004256758.1">
    <property type="nucleotide sequence ID" value="XM_004256710.1"/>
</dbReference>
<dbReference type="InterPro" id="IPR044611">
    <property type="entry name" value="E3A/B/C-like"/>
</dbReference>
<evidence type="ECO:0000313" key="8">
    <source>
        <dbReference type="Proteomes" id="UP000014680"/>
    </source>
</evidence>
<dbReference type="FunFam" id="3.30.2410.10:FF:000003">
    <property type="entry name" value="probable E3 ubiquitin-protein ligase HERC4 isoform X1"/>
    <property type="match status" value="1"/>
</dbReference>
<accession>A0A0A1U6G6</accession>
<dbReference type="OMA" id="YFISHTA"/>
<keyword evidence="8" id="KW-1185">Reference proteome</keyword>
<feature type="non-terminal residue" evidence="7">
    <location>
        <position position="1"/>
    </location>
</feature>
<gene>
    <name evidence="7" type="ORF">EIN_403010</name>
</gene>
<protein>
    <recommendedName>
        <fullName evidence="2">HECT-type E3 ubiquitin transferase</fullName>
        <ecNumber evidence="2">2.3.2.26</ecNumber>
    </recommendedName>
</protein>
<sequence>SGIHCSNTLFRGGFNVHAKQCSKKAIVLCAPYKLCYYNFFLEFYYNLGTSAENKEPVVNLLKEMNNTQLKTVQTSLHDCLYEMFNRGTSKSSNNYKHLLPMLRIYYELYELNLVRKYTSYTCFYLKSISIERNWSDDFRAFLEQREGLLSYPFCIELYTRVLVLHKENELDKKDAIRLEFERANTFFIKPFLELNVERENLLLTSMNGLLNRDPLDFKKELKIQFMGEPGVDQGGVSKEWFSLITKEIFNVDFGMFSYNKKTRYFWFSSCSEDIVDFELIGIVLGLAIYNDIILDISFPHILYKKLLGEPITFEDYKDFDPECYTSLVQLKEVAKTDDLSALGMYFETTKDVFGEIIDVDLIPNGRNVLVTNDNIDQYITAFTDYFCSSSIGKQFGAFRKGFLRVVTSPLILMMRPEELELVICGTKEFDFVALRESCEYKNYKKDSPVIQWFWEVVFDLDIEQKKQLLVFVTSNDRVPVGGLGNLRFFIDKYGEVDRYPTASTCFNALHLPPYPSKDILKEKLLFAIQNATGFGLA</sequence>
<dbReference type="InterPro" id="IPR000569">
    <property type="entry name" value="HECT_dom"/>
</dbReference>
<dbReference type="VEuPathDB" id="AmoebaDB:EIN_403010"/>
<dbReference type="SUPFAM" id="SSF56204">
    <property type="entry name" value="Hect, E3 ligase catalytic domain"/>
    <property type="match status" value="1"/>
</dbReference>
<dbReference type="EC" id="2.3.2.26" evidence="2"/>
<dbReference type="Gene3D" id="3.30.2410.10">
    <property type="entry name" value="Hect, E3 ligase catalytic domain"/>
    <property type="match status" value="1"/>
</dbReference>
<dbReference type="PROSITE" id="PS50237">
    <property type="entry name" value="HECT"/>
    <property type="match status" value="1"/>
</dbReference>
<dbReference type="KEGG" id="eiv:EIN_403010"/>
<reference evidence="7 8" key="1">
    <citation type="submission" date="2012-10" db="EMBL/GenBank/DDBJ databases">
        <authorList>
            <person name="Zafar N."/>
            <person name="Inman J."/>
            <person name="Hall N."/>
            <person name="Lorenzi H."/>
            <person name="Caler E."/>
        </authorList>
    </citation>
    <scope>NUCLEOTIDE SEQUENCE [LARGE SCALE GENOMIC DNA]</scope>
    <source>
        <strain evidence="7 8">IP1</strain>
    </source>
</reference>
<keyword evidence="3" id="KW-0808">Transferase</keyword>
<dbReference type="OrthoDB" id="8068875at2759"/>
<dbReference type="SMART" id="SM00119">
    <property type="entry name" value="HECTc"/>
    <property type="match status" value="1"/>
</dbReference>
<dbReference type="InterPro" id="IPR035983">
    <property type="entry name" value="Hect_E3_ubiquitin_ligase"/>
</dbReference>
<feature type="domain" description="HECT" evidence="6">
    <location>
        <begin position="213"/>
        <end position="537"/>
    </location>
</feature>
<dbReference type="PANTHER" id="PTHR45700:SF8">
    <property type="entry name" value="HECT-TYPE E3 UBIQUITIN TRANSFERASE"/>
    <property type="match status" value="1"/>
</dbReference>
<dbReference type="EMBL" id="KB206537">
    <property type="protein sequence ID" value="ELP89987.1"/>
    <property type="molecule type" value="Genomic_DNA"/>
</dbReference>
<dbReference type="GO" id="GO:0016874">
    <property type="term" value="F:ligase activity"/>
    <property type="evidence" value="ECO:0007669"/>
    <property type="project" value="UniProtKB-KW"/>
</dbReference>
<dbReference type="Pfam" id="PF00632">
    <property type="entry name" value="HECT"/>
    <property type="match status" value="1"/>
</dbReference>
<evidence type="ECO:0000256" key="5">
    <source>
        <dbReference type="PROSITE-ProRule" id="PRU00104"/>
    </source>
</evidence>